<dbReference type="Proteomes" id="UP000243579">
    <property type="component" value="Unassembled WGS sequence"/>
</dbReference>
<name>A0A1V9YCZ8_ACHHY</name>
<gene>
    <name evidence="2" type="ORF">ACHHYP_14581</name>
</gene>
<evidence type="ECO:0008006" key="4">
    <source>
        <dbReference type="Google" id="ProtNLM"/>
    </source>
</evidence>
<comment type="caution">
    <text evidence="2">The sequence shown here is derived from an EMBL/GenBank/DDBJ whole genome shotgun (WGS) entry which is preliminary data.</text>
</comment>
<proteinExistence type="predicted"/>
<dbReference type="AlphaFoldDB" id="A0A1V9YCZ8"/>
<dbReference type="PANTHER" id="PTHR13491:SF0">
    <property type="entry name" value="ZINC FINGER CCHC DOMAIN-CONTAINING PROTEIN 10"/>
    <property type="match status" value="1"/>
</dbReference>
<dbReference type="GO" id="GO:0008270">
    <property type="term" value="F:zinc ion binding"/>
    <property type="evidence" value="ECO:0007669"/>
    <property type="project" value="InterPro"/>
</dbReference>
<keyword evidence="3" id="KW-1185">Reference proteome</keyword>
<dbReference type="Pfam" id="PF13917">
    <property type="entry name" value="zf-CCHC_3"/>
    <property type="match status" value="1"/>
</dbReference>
<organism evidence="2 3">
    <name type="scientific">Achlya hypogyna</name>
    <name type="common">Oomycete</name>
    <name type="synonym">Protoachlya hypogyna</name>
    <dbReference type="NCBI Taxonomy" id="1202772"/>
    <lineage>
        <taxon>Eukaryota</taxon>
        <taxon>Sar</taxon>
        <taxon>Stramenopiles</taxon>
        <taxon>Oomycota</taxon>
        <taxon>Saprolegniomycetes</taxon>
        <taxon>Saprolegniales</taxon>
        <taxon>Achlyaceae</taxon>
        <taxon>Achlya</taxon>
    </lineage>
</organism>
<dbReference type="InterPro" id="IPR036875">
    <property type="entry name" value="Znf_CCHC_sf"/>
</dbReference>
<feature type="compositionally biased region" description="Basic residues" evidence="1">
    <location>
        <begin position="89"/>
        <end position="98"/>
    </location>
</feature>
<evidence type="ECO:0000313" key="3">
    <source>
        <dbReference type="Proteomes" id="UP000243579"/>
    </source>
</evidence>
<accession>A0A1V9YCZ8</accession>
<dbReference type="GO" id="GO:0003676">
    <property type="term" value="F:nucleic acid binding"/>
    <property type="evidence" value="ECO:0007669"/>
    <property type="project" value="InterPro"/>
</dbReference>
<evidence type="ECO:0000313" key="2">
    <source>
        <dbReference type="EMBL" id="OQR83546.1"/>
    </source>
</evidence>
<feature type="compositionally biased region" description="Low complexity" evidence="1">
    <location>
        <begin position="101"/>
        <end position="129"/>
    </location>
</feature>
<dbReference type="OrthoDB" id="437973at2759"/>
<dbReference type="PANTHER" id="PTHR13491">
    <property type="entry name" value="ZCCHC10 PROTEIN"/>
    <property type="match status" value="1"/>
</dbReference>
<dbReference type="EMBL" id="JNBR01002137">
    <property type="protein sequence ID" value="OQR83546.1"/>
    <property type="molecule type" value="Genomic_DNA"/>
</dbReference>
<feature type="region of interest" description="Disordered" evidence="1">
    <location>
        <begin position="49"/>
        <end position="148"/>
    </location>
</feature>
<feature type="compositionally biased region" description="Basic and acidic residues" evidence="1">
    <location>
        <begin position="74"/>
        <end position="88"/>
    </location>
</feature>
<reference evidence="2 3" key="1">
    <citation type="journal article" date="2014" name="Genome Biol. Evol.">
        <title>The secreted proteins of Achlya hypogyna and Thraustotheca clavata identify the ancestral oomycete secretome and reveal gene acquisitions by horizontal gene transfer.</title>
        <authorList>
            <person name="Misner I."/>
            <person name="Blouin N."/>
            <person name="Leonard G."/>
            <person name="Richards T.A."/>
            <person name="Lane C.E."/>
        </authorList>
    </citation>
    <scope>NUCLEOTIDE SEQUENCE [LARGE SCALE GENOMIC DNA]</scope>
    <source>
        <strain evidence="2 3">ATCC 48635</strain>
    </source>
</reference>
<dbReference type="InterPro" id="IPR039715">
    <property type="entry name" value="ZCCHC10"/>
</dbReference>
<protein>
    <recommendedName>
        <fullName evidence="4">Zinc finger CCHC domain-containing protein 10</fullName>
    </recommendedName>
</protein>
<evidence type="ECO:0000256" key="1">
    <source>
        <dbReference type="SAM" id="MobiDB-lite"/>
    </source>
</evidence>
<dbReference type="SUPFAM" id="SSF57756">
    <property type="entry name" value="Retrovirus zinc finger-like domains"/>
    <property type="match status" value="1"/>
</dbReference>
<sequence>MDAKRGMLYGRAGLGMRGKDTGAANALCQKCLKKGHWTYECQGQAVYLQRPSRTQVLANPRLRRPFSTDTPPSLHDDGKQKKSEPVPKDKKKRSKRKASISSSSSSSSDSDSDSSSSSSSSSSSGSDSESSSDSEDDQPSKKKRKGSM</sequence>